<organism evidence="12 13">
    <name type="scientific">Paractinoplanes pyxinae</name>
    <dbReference type="NCBI Taxonomy" id="2997416"/>
    <lineage>
        <taxon>Bacteria</taxon>
        <taxon>Bacillati</taxon>
        <taxon>Actinomycetota</taxon>
        <taxon>Actinomycetes</taxon>
        <taxon>Micromonosporales</taxon>
        <taxon>Micromonosporaceae</taxon>
        <taxon>Paractinoplanes</taxon>
    </lineage>
</organism>
<evidence type="ECO:0000256" key="1">
    <source>
        <dbReference type="ARBA" id="ARBA00001049"/>
    </source>
</evidence>
<evidence type="ECO:0000256" key="3">
    <source>
        <dbReference type="ARBA" id="ARBA00009381"/>
    </source>
</evidence>
<name>A0ABT4BI60_9ACTN</name>
<evidence type="ECO:0000256" key="4">
    <source>
        <dbReference type="ARBA" id="ARBA00022679"/>
    </source>
</evidence>
<keyword evidence="4 9" id="KW-0808">Transferase</keyword>
<dbReference type="NCBIfam" id="TIGR00066">
    <property type="entry name" value="g_glut_trans"/>
    <property type="match status" value="1"/>
</dbReference>
<feature type="signal peptide" evidence="11">
    <location>
        <begin position="1"/>
        <end position="25"/>
    </location>
</feature>
<feature type="chain" id="PRO_5046271358" description="Glutathione hydrolase proenzyme" evidence="11">
    <location>
        <begin position="26"/>
        <end position="593"/>
    </location>
</feature>
<keyword evidence="13" id="KW-1185">Reference proteome</keyword>
<comment type="similarity">
    <text evidence="3 9">Belongs to the gamma-glutamyltransferase family.</text>
</comment>
<dbReference type="Gene3D" id="1.10.246.130">
    <property type="match status" value="1"/>
</dbReference>
<evidence type="ECO:0000256" key="8">
    <source>
        <dbReference type="ARBA" id="ARBA00047417"/>
    </source>
</evidence>
<gene>
    <name evidence="12" type="primary">ggt</name>
    <name evidence="12" type="ORF">OWR29_45365</name>
</gene>
<feature type="region of interest" description="Disordered" evidence="10">
    <location>
        <begin position="454"/>
        <end position="473"/>
    </location>
</feature>
<dbReference type="InterPro" id="IPR000101">
    <property type="entry name" value="GGT_peptidase"/>
</dbReference>
<dbReference type="SUPFAM" id="SSF56235">
    <property type="entry name" value="N-terminal nucleophile aminohydrolases (Ntn hydrolases)"/>
    <property type="match status" value="1"/>
</dbReference>
<dbReference type="Gene3D" id="3.60.20.40">
    <property type="match status" value="1"/>
</dbReference>
<dbReference type="InterPro" id="IPR043138">
    <property type="entry name" value="GGT_lsub"/>
</dbReference>
<accession>A0ABT4BI60</accession>
<keyword evidence="11" id="KW-0732">Signal</keyword>
<evidence type="ECO:0000256" key="9">
    <source>
        <dbReference type="RuleBase" id="RU368036"/>
    </source>
</evidence>
<comment type="catalytic activity">
    <reaction evidence="8 9">
        <text>an N-terminal (5-L-glutamyl)-[peptide] + an alpha-amino acid = 5-L-glutamyl amino acid + an N-terminal L-alpha-aminoacyl-[peptide]</text>
        <dbReference type="Rhea" id="RHEA:23904"/>
        <dbReference type="Rhea" id="RHEA-COMP:9780"/>
        <dbReference type="Rhea" id="RHEA-COMP:9795"/>
        <dbReference type="ChEBI" id="CHEBI:77644"/>
        <dbReference type="ChEBI" id="CHEBI:78597"/>
        <dbReference type="ChEBI" id="CHEBI:78599"/>
        <dbReference type="ChEBI" id="CHEBI:78608"/>
        <dbReference type="EC" id="2.3.2.2"/>
    </reaction>
</comment>
<dbReference type="EMBL" id="JAPNTZ010000025">
    <property type="protein sequence ID" value="MCY1145275.1"/>
    <property type="molecule type" value="Genomic_DNA"/>
</dbReference>
<evidence type="ECO:0000313" key="12">
    <source>
        <dbReference type="EMBL" id="MCY1145275.1"/>
    </source>
</evidence>
<keyword evidence="5 9" id="KW-0378">Hydrolase</keyword>
<dbReference type="InterPro" id="IPR051792">
    <property type="entry name" value="GGT_bact"/>
</dbReference>
<evidence type="ECO:0000256" key="11">
    <source>
        <dbReference type="SAM" id="SignalP"/>
    </source>
</evidence>
<evidence type="ECO:0000256" key="10">
    <source>
        <dbReference type="SAM" id="MobiDB-lite"/>
    </source>
</evidence>
<comment type="catalytic activity">
    <reaction evidence="1 9">
        <text>an S-substituted glutathione + H2O = an S-substituted L-cysteinylglycine + L-glutamate</text>
        <dbReference type="Rhea" id="RHEA:59468"/>
        <dbReference type="ChEBI" id="CHEBI:15377"/>
        <dbReference type="ChEBI" id="CHEBI:29985"/>
        <dbReference type="ChEBI" id="CHEBI:90779"/>
        <dbReference type="ChEBI" id="CHEBI:143103"/>
        <dbReference type="EC" id="3.4.19.13"/>
    </reaction>
</comment>
<protein>
    <recommendedName>
        <fullName evidence="9">Glutathione hydrolase proenzyme</fullName>
        <ecNumber evidence="9">2.3.2.2</ecNumber>
        <ecNumber evidence="9">3.4.19.13</ecNumber>
    </recommendedName>
    <component>
        <recommendedName>
            <fullName evidence="9">Glutathione hydrolase large chain</fullName>
        </recommendedName>
    </component>
    <component>
        <recommendedName>
            <fullName evidence="9">Glutathione hydrolase small chain</fullName>
        </recommendedName>
    </component>
</protein>
<dbReference type="InterPro" id="IPR043137">
    <property type="entry name" value="GGT_ssub_C"/>
</dbReference>
<dbReference type="PANTHER" id="PTHR43199:SF1">
    <property type="entry name" value="GLUTATHIONE HYDROLASE PROENZYME"/>
    <property type="match status" value="1"/>
</dbReference>
<keyword evidence="9" id="KW-0317">Glutathione biosynthesis</keyword>
<dbReference type="EC" id="3.4.19.13" evidence="9"/>
<dbReference type="RefSeq" id="WP_267569888.1">
    <property type="nucleotide sequence ID" value="NZ_JAPNTZ010000025.1"/>
</dbReference>
<proteinExistence type="inferred from homology"/>
<keyword evidence="7 9" id="KW-0012">Acyltransferase</keyword>
<dbReference type="PANTHER" id="PTHR43199">
    <property type="entry name" value="GLUTATHIONE HYDROLASE"/>
    <property type="match status" value="1"/>
</dbReference>
<comment type="pathway">
    <text evidence="9">Sulfur metabolism; glutathione metabolism.</text>
</comment>
<comment type="catalytic activity">
    <reaction evidence="2 9">
        <text>glutathione + H2O = L-cysteinylglycine + L-glutamate</text>
        <dbReference type="Rhea" id="RHEA:28807"/>
        <dbReference type="ChEBI" id="CHEBI:15377"/>
        <dbReference type="ChEBI" id="CHEBI:29985"/>
        <dbReference type="ChEBI" id="CHEBI:57925"/>
        <dbReference type="ChEBI" id="CHEBI:61694"/>
        <dbReference type="EC" id="3.4.19.13"/>
    </reaction>
</comment>
<evidence type="ECO:0000256" key="6">
    <source>
        <dbReference type="ARBA" id="ARBA00023145"/>
    </source>
</evidence>
<reference evidence="12" key="1">
    <citation type="submission" date="2022-11" db="EMBL/GenBank/DDBJ databases">
        <authorList>
            <person name="Somphong A."/>
            <person name="Phongsopitanun W."/>
        </authorList>
    </citation>
    <scope>NUCLEOTIDE SEQUENCE</scope>
    <source>
        <strain evidence="12">Pm04-4</strain>
    </source>
</reference>
<sequence length="593" mass="61950">MRILPVLGVLSLSAAVLVAPAPAFANKALGPTATGYGGAVSTVDPTATAVGLDVLRRGGNAVDAAVAAAATLGVTEPFSAGIGGGGFFVYYDARKRSVQTIDGRETGPATMKETHFIDPADGQPYEFAEARVSGLSVGAPGTLATWETAARKWGTRSLSSLLQPAAKVADRGFPVDATFRQQIADNAAAFGQFDSTKALYLPGGQPPAVGSTQRNPDLADTYRLIARKGTDVLYRGAVARDIVRTVQKPPVSANPVGTWAYPIRPGTLTLSDLARYQVRRPEPTKSKFRNLTVYGMNTPSSGGVAVSEALNILETAGLSKADVTKALHYYLEASALSFADRNRYVGAYTPQSVVKRLVSDGWAQQRACQIDPARALTKPVPPGNLNDSGCTPAKVGGPTEQGQSTTNLTVADRWGNIVEYTFTIEQTGGNAMVVPGRGFLLNNELTDFNFTNTQAPAADPNLPGPGKRPRSSMSPTIVLKDGQPFLALGSPGGATIITTVLQILLNRVVLGQSLPEAMAAPRASQRNTAGIQAEPAFRTTYGPALIARGHTFGPDVPELGAATAIEFTRNGGFIASAEPARRGSGAAGVVHPR</sequence>
<evidence type="ECO:0000256" key="2">
    <source>
        <dbReference type="ARBA" id="ARBA00001089"/>
    </source>
</evidence>
<comment type="caution">
    <text evidence="12">The sequence shown here is derived from an EMBL/GenBank/DDBJ whole genome shotgun (WGS) entry which is preliminary data.</text>
</comment>
<evidence type="ECO:0000256" key="5">
    <source>
        <dbReference type="ARBA" id="ARBA00022801"/>
    </source>
</evidence>
<dbReference type="PRINTS" id="PR01210">
    <property type="entry name" value="GGTRANSPTASE"/>
</dbReference>
<evidence type="ECO:0000256" key="7">
    <source>
        <dbReference type="ARBA" id="ARBA00023315"/>
    </source>
</evidence>
<evidence type="ECO:0000313" key="13">
    <source>
        <dbReference type="Proteomes" id="UP001151002"/>
    </source>
</evidence>
<dbReference type="Pfam" id="PF01019">
    <property type="entry name" value="G_glu_transpept"/>
    <property type="match status" value="1"/>
</dbReference>
<dbReference type="Proteomes" id="UP001151002">
    <property type="component" value="Unassembled WGS sequence"/>
</dbReference>
<comment type="subunit">
    <text evidence="9">This enzyme consists of two polypeptide chains, which are synthesized in precursor form from a single polypeptide.</text>
</comment>
<keyword evidence="6 9" id="KW-0865">Zymogen</keyword>
<comment type="PTM">
    <text evidence="9">Cleaved by autocatalysis into a large and a small subunit.</text>
</comment>
<dbReference type="InterPro" id="IPR029055">
    <property type="entry name" value="Ntn_hydrolases_N"/>
</dbReference>
<dbReference type="GO" id="GO:0103068">
    <property type="term" value="F:leukotriene C4 gamma-glutamyl transferase activity"/>
    <property type="evidence" value="ECO:0007669"/>
    <property type="project" value="UniProtKB-EC"/>
</dbReference>
<dbReference type="EC" id="2.3.2.2" evidence="9"/>